<reference evidence="3 4" key="1">
    <citation type="submission" date="2018-04" db="EMBL/GenBank/DDBJ databases">
        <authorList>
            <person name="Zhang X."/>
            <person name="Yuan J."/>
            <person name="Li F."/>
            <person name="Xiang J."/>
        </authorList>
    </citation>
    <scope>NUCLEOTIDE SEQUENCE [LARGE SCALE GENOMIC DNA]</scope>
    <source>
        <tissue evidence="3">Muscle</tissue>
    </source>
</reference>
<dbReference type="OrthoDB" id="445695at2759"/>
<dbReference type="PANTHER" id="PTHR10443:SF12">
    <property type="entry name" value="DIPEPTIDASE"/>
    <property type="match status" value="1"/>
</dbReference>
<accession>A0A3R7P503</accession>
<keyword evidence="1" id="KW-0482">Metalloprotease</keyword>
<evidence type="ECO:0000256" key="1">
    <source>
        <dbReference type="RuleBase" id="RU341113"/>
    </source>
</evidence>
<dbReference type="GO" id="GO:0006508">
    <property type="term" value="P:proteolysis"/>
    <property type="evidence" value="ECO:0007669"/>
    <property type="project" value="UniProtKB-KW"/>
</dbReference>
<dbReference type="Pfam" id="PF01244">
    <property type="entry name" value="Peptidase_M19"/>
    <property type="match status" value="2"/>
</dbReference>
<dbReference type="GO" id="GO:0046872">
    <property type="term" value="F:metal ion binding"/>
    <property type="evidence" value="ECO:0007669"/>
    <property type="project" value="UniProtKB-UniRule"/>
</dbReference>
<gene>
    <name evidence="3" type="ORF">C7M84_020850</name>
</gene>
<keyword evidence="1" id="KW-0336">GPI-anchor</keyword>
<keyword evidence="2" id="KW-0472">Membrane</keyword>
<reference evidence="3 4" key="2">
    <citation type="submission" date="2019-01" db="EMBL/GenBank/DDBJ databases">
        <title>The decoding of complex shrimp genome reveals the adaptation for benthos swimmer, frequently molting mechanism and breeding impact on genome.</title>
        <authorList>
            <person name="Sun Y."/>
            <person name="Gao Y."/>
            <person name="Yu Y."/>
        </authorList>
    </citation>
    <scope>NUCLEOTIDE SEQUENCE [LARGE SCALE GENOMIC DNA]</scope>
    <source>
        <tissue evidence="3">Muscle</tissue>
    </source>
</reference>
<dbReference type="InterPro" id="IPR032466">
    <property type="entry name" value="Metal_Hydrolase"/>
</dbReference>
<dbReference type="PANTHER" id="PTHR10443">
    <property type="entry name" value="MICROSOMAL DIPEPTIDASE"/>
    <property type="match status" value="1"/>
</dbReference>
<keyword evidence="4" id="KW-1185">Reference proteome</keyword>
<keyword evidence="1" id="KW-0224">Dipeptidase</keyword>
<dbReference type="PROSITE" id="PS00869">
    <property type="entry name" value="RENAL_DIPEPTIDASE_1"/>
    <property type="match status" value="1"/>
</dbReference>
<keyword evidence="1" id="KW-0449">Lipoprotein</keyword>
<dbReference type="GO" id="GO:0070573">
    <property type="term" value="F:metallodipeptidase activity"/>
    <property type="evidence" value="ECO:0007669"/>
    <property type="project" value="InterPro"/>
</dbReference>
<dbReference type="Gene3D" id="3.20.20.140">
    <property type="entry name" value="Metal-dependent hydrolases"/>
    <property type="match status" value="1"/>
</dbReference>
<dbReference type="EMBL" id="QCYY01004199">
    <property type="protein sequence ID" value="ROT61377.1"/>
    <property type="molecule type" value="Genomic_DNA"/>
</dbReference>
<comment type="caution">
    <text evidence="3">The sequence shown here is derived from an EMBL/GenBank/DDBJ whole genome shotgun (WGS) entry which is preliminary data.</text>
</comment>
<dbReference type="InterPro" id="IPR000180">
    <property type="entry name" value="Dipep_AS"/>
</dbReference>
<comment type="catalytic activity">
    <reaction evidence="1">
        <text>an L-aminoacyl-L-amino acid + H2O = 2 an L-alpha-amino acid</text>
        <dbReference type="Rhea" id="RHEA:48940"/>
        <dbReference type="ChEBI" id="CHEBI:15377"/>
        <dbReference type="ChEBI" id="CHEBI:59869"/>
        <dbReference type="ChEBI" id="CHEBI:77460"/>
        <dbReference type="EC" id="3.4.13.19"/>
    </reaction>
</comment>
<keyword evidence="1" id="KW-0378">Hydrolase</keyword>
<keyword evidence="2" id="KW-1133">Transmembrane helix</keyword>
<proteinExistence type="inferred from homology"/>
<comment type="subunit">
    <text evidence="1">Homodimer; disulfide-linked.</text>
</comment>
<evidence type="ECO:0000313" key="3">
    <source>
        <dbReference type="EMBL" id="ROT61377.1"/>
    </source>
</evidence>
<evidence type="ECO:0000313" key="4">
    <source>
        <dbReference type="Proteomes" id="UP000283509"/>
    </source>
</evidence>
<dbReference type="CDD" id="cd01301">
    <property type="entry name" value="rDP_like"/>
    <property type="match status" value="1"/>
</dbReference>
<dbReference type="PROSITE" id="PS51365">
    <property type="entry name" value="RENAL_DIPEPTIDASE_2"/>
    <property type="match status" value="1"/>
</dbReference>
<keyword evidence="1" id="KW-1015">Disulfide bond</keyword>
<keyword evidence="1" id="KW-0325">Glycoprotein</keyword>
<comment type="similarity">
    <text evidence="1">Belongs to the metallo-dependent hydrolases superfamily. Peptidase M19 family.</text>
</comment>
<name>A0A3R7P503_PENVA</name>
<dbReference type="GO" id="GO:0098552">
    <property type="term" value="C:side of membrane"/>
    <property type="evidence" value="ECO:0007669"/>
    <property type="project" value="UniProtKB-KW"/>
</dbReference>
<keyword evidence="1" id="KW-0862">Zinc</keyword>
<keyword evidence="1" id="KW-0479">Metal-binding</keyword>
<dbReference type="SUPFAM" id="SSF51556">
    <property type="entry name" value="Metallo-dependent hydrolases"/>
    <property type="match status" value="2"/>
</dbReference>
<dbReference type="AlphaFoldDB" id="A0A3R7P503"/>
<comment type="cofactor">
    <cofactor evidence="1">
        <name>Zn(2+)</name>
        <dbReference type="ChEBI" id="CHEBI:29105"/>
    </cofactor>
</comment>
<feature type="transmembrane region" description="Helical" evidence="2">
    <location>
        <begin position="12"/>
        <end position="31"/>
    </location>
</feature>
<keyword evidence="1" id="KW-0645">Protease</keyword>
<protein>
    <recommendedName>
        <fullName evidence="1">Dipeptidase</fullName>
        <ecNumber evidence="1">3.4.13.19</ecNumber>
    </recommendedName>
</protein>
<dbReference type="EC" id="3.4.13.19" evidence="1"/>
<keyword evidence="2" id="KW-0812">Transmembrane</keyword>
<sequence length="459" mass="51376">MSARRRCERGILRLLFAAMTRWGIVLVRGAWASWALLTRVEGGALTDREAPSLAERLAHARAILSEVPLIDGHNDLVMNIRTVLENQLEDFPFDKNLTEVEPWASRSNCHTDIPRLRAGQVGAQFWSAYVPCRSQYKNALTQTLEQIDVIHRLVDKFPEDLQLVTSSEGILNAHAHGKIGCMVGVEGGHSMDSSLGTLRTFYRQGVRYMTLTHMCNTPWADNSAAEPEHLEFDGLTAWGETVVKEMNRLGMLVDISHVASQTMNDVLDITRAPVIFSHSDTRALCNITRNIPDDVLVRLMELPLQRTENGAISTNLISDSLTDPHFGFCRRVHENGGIAMVNFLPDFLSCSSTATLQDVVAHINHIRDIAGPDHVGLGSDYEGITTVPEGLEDVSKYPYIFAELLLDPKWTDEDLKKLAGMNLIRVFQEVERLASLSTNLFRFIYPFLPLHWVSYTASP</sequence>
<evidence type="ECO:0000256" key="2">
    <source>
        <dbReference type="SAM" id="Phobius"/>
    </source>
</evidence>
<comment type="subcellular location">
    <subcellularLocation>
        <location evidence="1">Membrane</location>
        <topology evidence="1">Lipid-anchor</topology>
        <topology evidence="1">GPI-anchor</topology>
    </subcellularLocation>
</comment>
<organism evidence="3 4">
    <name type="scientific">Penaeus vannamei</name>
    <name type="common">Whiteleg shrimp</name>
    <name type="synonym">Litopenaeus vannamei</name>
    <dbReference type="NCBI Taxonomy" id="6689"/>
    <lineage>
        <taxon>Eukaryota</taxon>
        <taxon>Metazoa</taxon>
        <taxon>Ecdysozoa</taxon>
        <taxon>Arthropoda</taxon>
        <taxon>Crustacea</taxon>
        <taxon>Multicrustacea</taxon>
        <taxon>Malacostraca</taxon>
        <taxon>Eumalacostraca</taxon>
        <taxon>Eucarida</taxon>
        <taxon>Decapoda</taxon>
        <taxon>Dendrobranchiata</taxon>
        <taxon>Penaeoidea</taxon>
        <taxon>Penaeidae</taxon>
        <taxon>Penaeus</taxon>
    </lineage>
</organism>
<dbReference type="InterPro" id="IPR008257">
    <property type="entry name" value="Pept_M19"/>
</dbReference>
<dbReference type="Proteomes" id="UP000283509">
    <property type="component" value="Unassembled WGS sequence"/>
</dbReference>